<evidence type="ECO:0000256" key="1">
    <source>
        <dbReference type="SAM" id="Phobius"/>
    </source>
</evidence>
<keyword evidence="1" id="KW-0472">Membrane</keyword>
<reference evidence="2 3" key="1">
    <citation type="submission" date="2021-06" db="EMBL/GenBank/DDBJ databases">
        <title>Gemonas diversity in paddy soil.</title>
        <authorList>
            <person name="Liu G."/>
        </authorList>
    </citation>
    <scope>NUCLEOTIDE SEQUENCE [LARGE SCALE GENOMIC DNA]</scope>
    <source>
        <strain evidence="2 3">RG10</strain>
    </source>
</reference>
<gene>
    <name evidence="2" type="ORF">KP004_04995</name>
</gene>
<feature type="transmembrane region" description="Helical" evidence="1">
    <location>
        <begin position="12"/>
        <end position="30"/>
    </location>
</feature>
<evidence type="ECO:0000313" key="3">
    <source>
        <dbReference type="Proteomes" id="UP000683557"/>
    </source>
</evidence>
<sequence>MTVENGRRPASLWPLVLLTSFSLLLCFSSYGNPFPFMGTLYQGGAAERFVFADSLISLYLLIGVLKRQRLTVWLLIGYNLCDILNAWVNLALIPAAEYARLAGAPVPEGDLLSTTLLATIALILMNMYIFRIRRAFDNPSPYLF</sequence>
<keyword evidence="1" id="KW-0812">Transmembrane</keyword>
<feature type="transmembrane region" description="Helical" evidence="1">
    <location>
        <begin position="111"/>
        <end position="130"/>
    </location>
</feature>
<dbReference type="RefSeq" id="WP_216801285.1">
    <property type="nucleotide sequence ID" value="NZ_CP076723.1"/>
</dbReference>
<feature type="transmembrane region" description="Helical" evidence="1">
    <location>
        <begin position="72"/>
        <end position="91"/>
    </location>
</feature>
<keyword evidence="3" id="KW-1185">Reference proteome</keyword>
<protein>
    <submittedName>
        <fullName evidence="2">Uncharacterized protein</fullName>
    </submittedName>
</protein>
<name>A0ABX8JAY4_9BACT</name>
<dbReference type="EMBL" id="CP076723">
    <property type="protein sequence ID" value="QWV94547.1"/>
    <property type="molecule type" value="Genomic_DNA"/>
</dbReference>
<accession>A0ABX8JAY4</accession>
<evidence type="ECO:0000313" key="2">
    <source>
        <dbReference type="EMBL" id="QWV94547.1"/>
    </source>
</evidence>
<feature type="transmembrane region" description="Helical" evidence="1">
    <location>
        <begin position="45"/>
        <end position="65"/>
    </location>
</feature>
<organism evidence="2 3">
    <name type="scientific">Geomonas oryzisoli</name>
    <dbReference type="NCBI Taxonomy" id="2847992"/>
    <lineage>
        <taxon>Bacteria</taxon>
        <taxon>Pseudomonadati</taxon>
        <taxon>Thermodesulfobacteriota</taxon>
        <taxon>Desulfuromonadia</taxon>
        <taxon>Geobacterales</taxon>
        <taxon>Geobacteraceae</taxon>
        <taxon>Geomonas</taxon>
    </lineage>
</organism>
<proteinExistence type="predicted"/>
<dbReference type="Proteomes" id="UP000683557">
    <property type="component" value="Chromosome"/>
</dbReference>
<keyword evidence="1" id="KW-1133">Transmembrane helix</keyword>